<comment type="caution">
    <text evidence="3">The sequence shown here is derived from an EMBL/GenBank/DDBJ whole genome shotgun (WGS) entry which is preliminary data.</text>
</comment>
<name>A0A3S0HEH8_9BURK</name>
<keyword evidence="4" id="KW-1185">Reference proteome</keyword>
<feature type="domain" description="Surface-adhesin protein E-like" evidence="2">
    <location>
        <begin position="39"/>
        <end position="144"/>
    </location>
</feature>
<reference evidence="3 4" key="1">
    <citation type="submission" date="2018-12" db="EMBL/GenBank/DDBJ databases">
        <title>The genome of Variovorax gossypii DSM 100435.</title>
        <authorList>
            <person name="Gao J."/>
            <person name="Sun J."/>
        </authorList>
    </citation>
    <scope>NUCLEOTIDE SEQUENCE [LARGE SCALE GENOMIC DNA]</scope>
    <source>
        <strain evidence="3 4">DSM 100435</strain>
    </source>
</reference>
<dbReference type="InterPro" id="IPR031939">
    <property type="entry name" value="Adhesin_E-like"/>
</dbReference>
<keyword evidence="1" id="KW-0732">Signal</keyword>
<protein>
    <recommendedName>
        <fullName evidence="2">Surface-adhesin protein E-like domain-containing protein</fullName>
    </recommendedName>
</protein>
<sequence>MRRPNRSLHRTVAVFRLVASACAAATLLAALPAQSAENWTEIASTPRKKVLLQRDSIRPHDGMVEAWTLYRYDELQTDVGKTPYRTSRYLYDYDCKGAREKARRVVSHNGPLEVHDIDLSRHTEWKAVGGPTTVSGIVFKHVCAQVR</sequence>
<feature type="chain" id="PRO_5018589039" description="Surface-adhesin protein E-like domain-containing protein" evidence="1">
    <location>
        <begin position="36"/>
        <end position="147"/>
    </location>
</feature>
<organism evidence="3 4">
    <name type="scientific">Variovorax gossypii</name>
    <dbReference type="NCBI Taxonomy" id="1679495"/>
    <lineage>
        <taxon>Bacteria</taxon>
        <taxon>Pseudomonadati</taxon>
        <taxon>Pseudomonadota</taxon>
        <taxon>Betaproteobacteria</taxon>
        <taxon>Burkholderiales</taxon>
        <taxon>Comamonadaceae</taxon>
        <taxon>Variovorax</taxon>
    </lineage>
</organism>
<dbReference type="OrthoDB" id="8853965at2"/>
<dbReference type="Pfam" id="PF16747">
    <property type="entry name" value="Adhesin_E"/>
    <property type="match status" value="1"/>
</dbReference>
<accession>A0A3S0HEH8</accession>
<dbReference type="AlphaFoldDB" id="A0A3S0HEH8"/>
<evidence type="ECO:0000256" key="1">
    <source>
        <dbReference type="SAM" id="SignalP"/>
    </source>
</evidence>
<evidence type="ECO:0000313" key="4">
    <source>
        <dbReference type="Proteomes" id="UP000267418"/>
    </source>
</evidence>
<evidence type="ECO:0000313" key="3">
    <source>
        <dbReference type="EMBL" id="RTQ34483.1"/>
    </source>
</evidence>
<gene>
    <name evidence="3" type="ORF">EJP69_08615</name>
</gene>
<proteinExistence type="predicted"/>
<evidence type="ECO:0000259" key="2">
    <source>
        <dbReference type="Pfam" id="PF16747"/>
    </source>
</evidence>
<feature type="signal peptide" evidence="1">
    <location>
        <begin position="1"/>
        <end position="35"/>
    </location>
</feature>
<dbReference type="RefSeq" id="WP_126469434.1">
    <property type="nucleotide sequence ID" value="NZ_RXOE01000002.1"/>
</dbReference>
<dbReference type="EMBL" id="RXOE01000002">
    <property type="protein sequence ID" value="RTQ34483.1"/>
    <property type="molecule type" value="Genomic_DNA"/>
</dbReference>
<dbReference type="Proteomes" id="UP000267418">
    <property type="component" value="Unassembled WGS sequence"/>
</dbReference>